<dbReference type="InterPro" id="IPR037523">
    <property type="entry name" value="VOC_core"/>
</dbReference>
<dbReference type="Proteomes" id="UP001597097">
    <property type="component" value="Unassembled WGS sequence"/>
</dbReference>
<comment type="caution">
    <text evidence="2">The sequence shown here is derived from an EMBL/GenBank/DDBJ whole genome shotgun (WGS) entry which is preliminary data.</text>
</comment>
<organism evidence="2 3">
    <name type="scientific">Nonomuraea guangzhouensis</name>
    <dbReference type="NCBI Taxonomy" id="1291555"/>
    <lineage>
        <taxon>Bacteria</taxon>
        <taxon>Bacillati</taxon>
        <taxon>Actinomycetota</taxon>
        <taxon>Actinomycetes</taxon>
        <taxon>Streptosporangiales</taxon>
        <taxon>Streptosporangiaceae</taxon>
        <taxon>Nonomuraea</taxon>
    </lineage>
</organism>
<evidence type="ECO:0000313" key="2">
    <source>
        <dbReference type="EMBL" id="MFD1548008.1"/>
    </source>
</evidence>
<dbReference type="PANTHER" id="PTHR36503:SF3">
    <property type="entry name" value="BLR0126 PROTEIN"/>
    <property type="match status" value="1"/>
</dbReference>
<evidence type="ECO:0000259" key="1">
    <source>
        <dbReference type="PROSITE" id="PS51819"/>
    </source>
</evidence>
<gene>
    <name evidence="2" type="ORF">ACFSJ0_64045</name>
</gene>
<sequence length="143" mass="16018">MSGLEPEAILGCRPNLLISDLCGSLRFYSDALGFRIGWEWSDRQGRFLQDGERCEPGEPGTALVGRDRAQIILTQVTGVHTTWLHLDVHTSTQVDRLFEEWEARGVSIAEAPQMRAWGMYEMRLHDPDGHVLRVSSPPGSISD</sequence>
<feature type="domain" description="VOC" evidence="1">
    <location>
        <begin position="8"/>
        <end position="137"/>
    </location>
</feature>
<accession>A0ABW4H049</accession>
<protein>
    <submittedName>
        <fullName evidence="2">VOC family protein</fullName>
    </submittedName>
</protein>
<reference evidence="3" key="1">
    <citation type="journal article" date="2019" name="Int. J. Syst. Evol. Microbiol.">
        <title>The Global Catalogue of Microorganisms (GCM) 10K type strain sequencing project: providing services to taxonomists for standard genome sequencing and annotation.</title>
        <authorList>
            <consortium name="The Broad Institute Genomics Platform"/>
            <consortium name="The Broad Institute Genome Sequencing Center for Infectious Disease"/>
            <person name="Wu L."/>
            <person name="Ma J."/>
        </authorList>
    </citation>
    <scope>NUCLEOTIDE SEQUENCE [LARGE SCALE GENOMIC DNA]</scope>
    <source>
        <strain evidence="3">CGMCC 1.15399</strain>
    </source>
</reference>
<dbReference type="PROSITE" id="PS51819">
    <property type="entry name" value="VOC"/>
    <property type="match status" value="1"/>
</dbReference>
<name>A0ABW4H049_9ACTN</name>
<dbReference type="Pfam" id="PF00903">
    <property type="entry name" value="Glyoxalase"/>
    <property type="match status" value="1"/>
</dbReference>
<keyword evidence="3" id="KW-1185">Reference proteome</keyword>
<proteinExistence type="predicted"/>
<dbReference type="PANTHER" id="PTHR36503">
    <property type="entry name" value="BLR2520 PROTEIN"/>
    <property type="match status" value="1"/>
</dbReference>
<dbReference type="InterPro" id="IPR004360">
    <property type="entry name" value="Glyas_Fos-R_dOase_dom"/>
</dbReference>
<dbReference type="EMBL" id="JBHUCM010000090">
    <property type="protein sequence ID" value="MFD1548008.1"/>
    <property type="molecule type" value="Genomic_DNA"/>
</dbReference>
<evidence type="ECO:0000313" key="3">
    <source>
        <dbReference type="Proteomes" id="UP001597097"/>
    </source>
</evidence>
<dbReference type="RefSeq" id="WP_219539911.1">
    <property type="nucleotide sequence ID" value="NZ_JAHKRM010000091.1"/>
</dbReference>